<dbReference type="AlphaFoldDB" id="W4LCI6"/>
<dbReference type="InterPro" id="IPR051126">
    <property type="entry name" value="Thiosulfate_sulfurtransferase"/>
</dbReference>
<dbReference type="PANTHER" id="PTHR43855:SF1">
    <property type="entry name" value="THIOSULFATE SULFURTRANSFERASE"/>
    <property type="match status" value="1"/>
</dbReference>
<feature type="domain" description="Rhodanese" evidence="2">
    <location>
        <begin position="19"/>
        <end position="109"/>
    </location>
</feature>
<feature type="domain" description="Rhodanese" evidence="2">
    <location>
        <begin position="279"/>
        <end position="480"/>
    </location>
</feature>
<keyword evidence="4" id="KW-1185">Reference proteome</keyword>
<dbReference type="HOGENOM" id="CLU_024972_1_0_7"/>
<evidence type="ECO:0000259" key="2">
    <source>
        <dbReference type="PROSITE" id="PS50206"/>
    </source>
</evidence>
<dbReference type="Proteomes" id="UP000019141">
    <property type="component" value="Unassembled WGS sequence"/>
</dbReference>
<dbReference type="InterPro" id="IPR036873">
    <property type="entry name" value="Rhodanese-like_dom_sf"/>
</dbReference>
<evidence type="ECO:0000313" key="3">
    <source>
        <dbReference type="EMBL" id="ETW95649.1"/>
    </source>
</evidence>
<keyword evidence="1" id="KW-0677">Repeat</keyword>
<evidence type="ECO:0000313" key="4">
    <source>
        <dbReference type="Proteomes" id="UP000019141"/>
    </source>
</evidence>
<gene>
    <name evidence="3" type="ORF">ETSY1_29715</name>
</gene>
<comment type="caution">
    <text evidence="3">The sequence shown here is derived from an EMBL/GenBank/DDBJ whole genome shotgun (WGS) entry which is preliminary data.</text>
</comment>
<dbReference type="CDD" id="cd01534">
    <property type="entry name" value="4RHOD_Repeat_3"/>
    <property type="match status" value="1"/>
</dbReference>
<reference evidence="3 4" key="1">
    <citation type="journal article" date="2014" name="Nature">
        <title>An environmental bacterial taxon with a large and distinct metabolic repertoire.</title>
        <authorList>
            <person name="Wilson M.C."/>
            <person name="Mori T."/>
            <person name="Ruckert C."/>
            <person name="Uria A.R."/>
            <person name="Helf M.J."/>
            <person name="Takada K."/>
            <person name="Gernert C."/>
            <person name="Steffens U.A."/>
            <person name="Heycke N."/>
            <person name="Schmitt S."/>
            <person name="Rinke C."/>
            <person name="Helfrich E.J."/>
            <person name="Brachmann A.O."/>
            <person name="Gurgui C."/>
            <person name="Wakimoto T."/>
            <person name="Kracht M."/>
            <person name="Crusemann M."/>
            <person name="Hentschel U."/>
            <person name="Abe I."/>
            <person name="Matsunaga S."/>
            <person name="Kalinowski J."/>
            <person name="Takeyama H."/>
            <person name="Piel J."/>
        </authorList>
    </citation>
    <scope>NUCLEOTIDE SEQUENCE [LARGE SCALE GENOMIC DNA]</scope>
    <source>
        <strain evidence="4">TSY1</strain>
    </source>
</reference>
<name>W4LCI6_ENTF1</name>
<dbReference type="EMBL" id="AZHW01000891">
    <property type="protein sequence ID" value="ETW95649.1"/>
    <property type="molecule type" value="Genomic_DNA"/>
</dbReference>
<feature type="domain" description="Rhodanese" evidence="2">
    <location>
        <begin position="142"/>
        <end position="233"/>
    </location>
</feature>
<dbReference type="SMART" id="SM00450">
    <property type="entry name" value="RHOD"/>
    <property type="match status" value="4"/>
</dbReference>
<evidence type="ECO:0000256" key="1">
    <source>
        <dbReference type="ARBA" id="ARBA00022737"/>
    </source>
</evidence>
<protein>
    <recommendedName>
        <fullName evidence="2">Rhodanese domain-containing protein</fullName>
    </recommendedName>
</protein>
<dbReference type="Pfam" id="PF00581">
    <property type="entry name" value="Rhodanese"/>
    <property type="match status" value="4"/>
</dbReference>
<dbReference type="PATRIC" id="fig|1429438.4.peg.5659"/>
<sequence>MPVGGRRIKADALKAQLRDGQEIALLDAREEATFDKRHIFMASCVPLSRMELIVDDLVPRRSTRVVWCDDGEGLADVAAARMSALGYTDVSVLDGGMATWEQVGYRLYNGVHVPSKAFAEVVEHEAQTPWITAEALKGMIDRGEDMVLFDSRSYEEYHRNSIPGAISVPGAELVYRYTDMVPSPDTMVIVNCGGRTRSIIGSQSLINAGFPNQIVSLKNGTQAWHLAGYEVIDGATRQPPDVSVAGLEAARAAAARVAERFSISTIDKATLDTWRAEAESRTLYVLDVRTPSEYEAGHAPGSLSAPGGQLVQETDSYMATWGARVVLVDDNGVRATMTASWLMQMGWRDVAIIGLDAAGGACAKGPHLPQALGLDRVSASTIEASTLQEALASGIAQVVDLDWSRNYYQGHIPGAWFAIRARLRDALNQLPMTETLVLTSPDGRLAQLAAADLDGVVPVPVKVLSGGTQAWCEAGLPLETGATRLAAEVDDIRLRAREESGNREEAMRAYLAWEIELVNQMATEEDHRFQVMTE</sequence>
<dbReference type="PANTHER" id="PTHR43855">
    <property type="entry name" value="THIOSULFATE SULFURTRANSFERASE"/>
    <property type="match status" value="1"/>
</dbReference>
<proteinExistence type="predicted"/>
<dbReference type="PROSITE" id="PS50206">
    <property type="entry name" value="RHODANESE_3"/>
    <property type="match status" value="3"/>
</dbReference>
<dbReference type="SUPFAM" id="SSF52821">
    <property type="entry name" value="Rhodanese/Cell cycle control phosphatase"/>
    <property type="match status" value="4"/>
</dbReference>
<dbReference type="InterPro" id="IPR001763">
    <property type="entry name" value="Rhodanese-like_dom"/>
</dbReference>
<accession>W4LCI6</accession>
<dbReference type="Gene3D" id="3.40.250.10">
    <property type="entry name" value="Rhodanese-like domain"/>
    <property type="match status" value="4"/>
</dbReference>
<organism evidence="3 4">
    <name type="scientific">Entotheonella factor</name>
    <dbReference type="NCBI Taxonomy" id="1429438"/>
    <lineage>
        <taxon>Bacteria</taxon>
        <taxon>Pseudomonadati</taxon>
        <taxon>Nitrospinota/Tectimicrobiota group</taxon>
        <taxon>Candidatus Tectimicrobiota</taxon>
        <taxon>Candidatus Entotheonellia</taxon>
        <taxon>Candidatus Entotheonellales</taxon>
        <taxon>Candidatus Entotheonellaceae</taxon>
        <taxon>Candidatus Entotheonella</taxon>
    </lineage>
</organism>